<dbReference type="SUPFAM" id="SSF53474">
    <property type="entry name" value="alpha/beta-Hydrolases"/>
    <property type="match status" value="1"/>
</dbReference>
<dbReference type="InterPro" id="IPR002469">
    <property type="entry name" value="Peptidase_S9B_N"/>
</dbReference>
<reference evidence="4" key="1">
    <citation type="journal article" date="2019" name="Int. J. Syst. Evol. Microbiol.">
        <title>The Global Catalogue of Microorganisms (GCM) 10K type strain sequencing project: providing services to taxonomists for standard genome sequencing and annotation.</title>
        <authorList>
            <consortium name="The Broad Institute Genomics Platform"/>
            <consortium name="The Broad Institute Genome Sequencing Center for Infectious Disease"/>
            <person name="Wu L."/>
            <person name="Ma J."/>
        </authorList>
    </citation>
    <scope>NUCLEOTIDE SEQUENCE [LARGE SCALE GENOMIC DNA]</scope>
    <source>
        <strain evidence="4">NBRC 102520</strain>
    </source>
</reference>
<protein>
    <submittedName>
        <fullName evidence="3">Dipeptidyl peptidase IV</fullName>
    </submittedName>
</protein>
<comment type="caution">
    <text evidence="3">The sequence shown here is derived from an EMBL/GenBank/DDBJ whole genome shotgun (WGS) entry which is preliminary data.</text>
</comment>
<evidence type="ECO:0000313" key="4">
    <source>
        <dbReference type="Proteomes" id="UP001156905"/>
    </source>
</evidence>
<dbReference type="EMBL" id="BSOW01000069">
    <property type="protein sequence ID" value="GLR92152.1"/>
    <property type="molecule type" value="Genomic_DNA"/>
</dbReference>
<dbReference type="InterPro" id="IPR050278">
    <property type="entry name" value="Serine_Prot_S9B/DPPIV"/>
</dbReference>
<dbReference type="PANTHER" id="PTHR11731:SF118">
    <property type="entry name" value="BLR1971 PROTEIN"/>
    <property type="match status" value="1"/>
</dbReference>
<name>A0ABQ6BCV5_9BRAD</name>
<feature type="domain" description="Dipeptidylpeptidase IV N-terminal" evidence="2">
    <location>
        <begin position="94"/>
        <end position="419"/>
    </location>
</feature>
<feature type="domain" description="Peptidase S9 prolyl oligopeptidase catalytic" evidence="1">
    <location>
        <begin position="513"/>
        <end position="706"/>
    </location>
</feature>
<evidence type="ECO:0000259" key="1">
    <source>
        <dbReference type="Pfam" id="PF00326"/>
    </source>
</evidence>
<keyword evidence="4" id="KW-1185">Reference proteome</keyword>
<dbReference type="Gene3D" id="2.140.10.30">
    <property type="entry name" value="Dipeptidylpeptidase IV, N-terminal domain"/>
    <property type="match status" value="1"/>
</dbReference>
<proteinExistence type="predicted"/>
<evidence type="ECO:0000259" key="2">
    <source>
        <dbReference type="Pfam" id="PF00930"/>
    </source>
</evidence>
<dbReference type="Gene3D" id="3.40.50.1820">
    <property type="entry name" value="alpha/beta hydrolase"/>
    <property type="match status" value="1"/>
</dbReference>
<dbReference type="Pfam" id="PF00930">
    <property type="entry name" value="DPPIV_N"/>
    <property type="match status" value="1"/>
</dbReference>
<dbReference type="InterPro" id="IPR001375">
    <property type="entry name" value="Peptidase_S9_cat"/>
</dbReference>
<dbReference type="Proteomes" id="UP001156905">
    <property type="component" value="Unassembled WGS sequence"/>
</dbReference>
<sequence>MKDPTTDEAAVAGETPVDHASADMSARYMRAAGLSPSLRSLLPDAFPDFRWLGSERLLAASDSKVLGVFRVNDGKRIAFGGTVESPENTYPNGDQAVSPDGAVQILQDGYNLTMLEPESGSCHRLTHDGTSDVAYGVIADNGSEPLTRLRERLVPPVVGIWSPDSRFFVTVRVDQRGLRSIPYVVASDPDPGGHRIPEVHAFRYALPGDTTVPTATLVIIDRRTRVVRELKVPPLILPYGAPEDGKMVWADDGRYLFVGVDSRDFRSMTVYRVDPETGTSHTVLVDRGDKPLRPFPLPLPKRCVNLFAPVGNGDQLVLVSERDGRAHLYLYDVGSGELARQLTLGAWSVVELSAVDARERVVFFSAVGREPGRDPYLRHFYRVSLDGGHLVLLTPEDADHEIHLSPTHGFFVDVHSTLSQAPTAVLRTSSGTFISELWRTDPKPLLERGWVAPERFSVTAADGRTVLHGTLYLPSEKKRCDRLPIIDSIYAGMQRTNAPVRFPGEGAGGAMALAQLGFAVFVLDARGTPLLDRAARDATWGPNFGSADVVAADHAAAVKQLAAKYDFLDPERVGIYGHSWGGYYTVRLMAQRPDVFKVGVSLAESSDNYMYFFRCDRWYGLPSEFPETYQSQLNWPLAAQIKGRLLLVAGDADDDTHPLQTILMAGALAKANRSFDMLILPGLNHSTTATNGYVTKRRWDYFVEHLLGVEPPTDVEVPDIRYW</sequence>
<dbReference type="InterPro" id="IPR029058">
    <property type="entry name" value="AB_hydrolase_fold"/>
</dbReference>
<gene>
    <name evidence="3" type="ORF">GCM10007857_88720</name>
</gene>
<evidence type="ECO:0000313" key="3">
    <source>
        <dbReference type="EMBL" id="GLR92152.1"/>
    </source>
</evidence>
<dbReference type="RefSeq" id="WP_284276125.1">
    <property type="nucleotide sequence ID" value="NZ_BSOW01000069.1"/>
</dbReference>
<organism evidence="3 4">
    <name type="scientific">Bradyrhizobium iriomotense</name>
    <dbReference type="NCBI Taxonomy" id="441950"/>
    <lineage>
        <taxon>Bacteria</taxon>
        <taxon>Pseudomonadati</taxon>
        <taxon>Pseudomonadota</taxon>
        <taxon>Alphaproteobacteria</taxon>
        <taxon>Hyphomicrobiales</taxon>
        <taxon>Nitrobacteraceae</taxon>
        <taxon>Bradyrhizobium</taxon>
    </lineage>
</organism>
<accession>A0ABQ6BCV5</accession>
<dbReference type="SUPFAM" id="SSF82171">
    <property type="entry name" value="DPP6 N-terminal domain-like"/>
    <property type="match status" value="1"/>
</dbReference>
<dbReference type="PANTHER" id="PTHR11731">
    <property type="entry name" value="PROTEASE FAMILY S9B,C DIPEPTIDYL-PEPTIDASE IV-RELATED"/>
    <property type="match status" value="1"/>
</dbReference>
<dbReference type="Pfam" id="PF00326">
    <property type="entry name" value="Peptidase_S9"/>
    <property type="match status" value="1"/>
</dbReference>